<gene>
    <name evidence="1" type="ORF">HEK616_71570</name>
</gene>
<evidence type="ECO:0000313" key="2">
    <source>
        <dbReference type="Proteomes" id="UP001059597"/>
    </source>
</evidence>
<keyword evidence="2" id="KW-1185">Reference proteome</keyword>
<organism evidence="1 2">
    <name type="scientific">Streptomyces nigrescens</name>
    <dbReference type="NCBI Taxonomy" id="1920"/>
    <lineage>
        <taxon>Bacteria</taxon>
        <taxon>Bacillati</taxon>
        <taxon>Actinomycetota</taxon>
        <taxon>Actinomycetes</taxon>
        <taxon>Kitasatosporales</taxon>
        <taxon>Streptomycetaceae</taxon>
        <taxon>Streptomyces</taxon>
    </lineage>
</organism>
<protein>
    <submittedName>
        <fullName evidence="1">Uncharacterized protein</fullName>
    </submittedName>
</protein>
<dbReference type="Proteomes" id="UP001059597">
    <property type="component" value="Chromosome"/>
</dbReference>
<accession>A0ABM8A4X3</accession>
<name>A0ABM8A4X3_STRNI</name>
<evidence type="ECO:0000313" key="1">
    <source>
        <dbReference type="EMBL" id="BDM73670.1"/>
    </source>
</evidence>
<reference evidence="1" key="1">
    <citation type="submission" date="2022-06" db="EMBL/GenBank/DDBJ databases">
        <title>Complete genome sequence of Streptomyces nigrescens HEK616.</title>
        <authorList>
            <person name="Asamizu S."/>
            <person name="Onaka H."/>
        </authorList>
    </citation>
    <scope>NUCLEOTIDE SEQUENCE</scope>
    <source>
        <strain evidence="1">HEK616</strain>
    </source>
</reference>
<sequence>MGMNASPTGLVPTGMDVTARKVRTGAAVRFTAPAPATGGAWPRRRVVLRSSCDGD</sequence>
<proteinExistence type="predicted"/>
<dbReference type="EMBL" id="AP026073">
    <property type="protein sequence ID" value="BDM73670.1"/>
    <property type="molecule type" value="Genomic_DNA"/>
</dbReference>